<dbReference type="CDD" id="cd03794">
    <property type="entry name" value="GT4_WbuB-like"/>
    <property type="match status" value="1"/>
</dbReference>
<dbReference type="GO" id="GO:0016757">
    <property type="term" value="F:glycosyltransferase activity"/>
    <property type="evidence" value="ECO:0007669"/>
    <property type="project" value="InterPro"/>
</dbReference>
<sequence length="420" mass="46054">MQVLGGSVPASILNNGVTLKILIVTQWFDPEPTFKGLLFAKTLVARGHQVEVITGFPNYPGGKVYDGYKIKVYQKELIAGVVIHRVPLYPSHDASAFKRVFNYLSFAVSSFLCGLVKATKPDVIYSYHPPLTTSLAALFIGFFRRAPFIIDIQDLWPDTLAATGMLSNKKALSVVDKVCHFVYRRASKIVVLSPGFKSRLTQRAVSESKIEVIYNWCDECALEQSTPSQLSLPDNQKLNIVFAGNLGFAQGLPAIIGAAKLLKERYVDVNLVLIGDGVAKNSAQQQAEELQLDNVFFLPRVPMQEIGSLLKSADALLVHLTDDPLFSITVPSRTQAYLAVGKPIVMGVNGNAAQLIKDAQAGICCEANSAESLALAIQKLAAFDKDELRQMGHNARDFYYKNLSLEHGVTKFISIFEEVG</sequence>
<dbReference type="InterPro" id="IPR001296">
    <property type="entry name" value="Glyco_trans_1"/>
</dbReference>
<dbReference type="PANTHER" id="PTHR12526">
    <property type="entry name" value="GLYCOSYLTRANSFERASE"/>
    <property type="match status" value="1"/>
</dbReference>
<dbReference type="EMBL" id="MK551180">
    <property type="protein sequence ID" value="QCH03145.1"/>
    <property type="molecule type" value="Genomic_DNA"/>
</dbReference>
<reference evidence="3" key="1">
    <citation type="journal article" date="2019" name="Front. Microbiol.">
        <title>O-Antigen Gene Clusters of Plesiomonas shigelloides Serogroups and Its Application in Development of a Molecular Serotyping Scheme.</title>
        <authorList>
            <person name="Xi D."/>
            <person name="Wang X."/>
            <person name="Ning K."/>
            <person name="Liu Q."/>
            <person name="Jing F."/>
            <person name="Guo X."/>
            <person name="Cao B."/>
        </authorList>
    </citation>
    <scope>NUCLEOTIDE SEQUENCE</scope>
    <source>
        <strain evidence="3">O10H41</strain>
    </source>
</reference>
<feature type="domain" description="Glycosyltransferase subfamily 4-like N-terminal" evidence="2">
    <location>
        <begin position="40"/>
        <end position="216"/>
    </location>
</feature>
<name>A0A4D6U7D8_PLESH</name>
<protein>
    <submittedName>
        <fullName evidence="3">Glycosyltransferase WbuB</fullName>
    </submittedName>
</protein>
<accession>A0A4D6U7D8</accession>
<feature type="domain" description="Glycosyl transferase family 1" evidence="1">
    <location>
        <begin position="234"/>
        <end position="397"/>
    </location>
</feature>
<dbReference type="RefSeq" id="WP_152129244.1">
    <property type="nucleotide sequence ID" value="NZ_WEJV01000080.1"/>
</dbReference>
<dbReference type="PANTHER" id="PTHR12526:SF622">
    <property type="entry name" value="GLYCOSYLTRANSFERASE (GROUP I)"/>
    <property type="match status" value="1"/>
</dbReference>
<dbReference type="InterPro" id="IPR028098">
    <property type="entry name" value="Glyco_trans_4-like_N"/>
</dbReference>
<dbReference type="SUPFAM" id="SSF53756">
    <property type="entry name" value="UDP-Glycosyltransferase/glycogen phosphorylase"/>
    <property type="match status" value="1"/>
</dbReference>
<dbReference type="Pfam" id="PF13579">
    <property type="entry name" value="Glyco_trans_4_4"/>
    <property type="match status" value="1"/>
</dbReference>
<evidence type="ECO:0000313" key="3">
    <source>
        <dbReference type="EMBL" id="QCH03145.1"/>
    </source>
</evidence>
<keyword evidence="3" id="KW-0808">Transferase</keyword>
<evidence type="ECO:0000259" key="2">
    <source>
        <dbReference type="Pfam" id="PF13579"/>
    </source>
</evidence>
<evidence type="ECO:0000259" key="1">
    <source>
        <dbReference type="Pfam" id="PF00534"/>
    </source>
</evidence>
<proteinExistence type="predicted"/>
<gene>
    <name evidence="3" type="primary">wbuB</name>
</gene>
<dbReference type="GO" id="GO:1901135">
    <property type="term" value="P:carbohydrate derivative metabolic process"/>
    <property type="evidence" value="ECO:0007669"/>
    <property type="project" value="UniProtKB-ARBA"/>
</dbReference>
<organism evidence="3">
    <name type="scientific">Plesiomonas shigelloides</name>
    <name type="common">Aeromonas shigelloides</name>
    <dbReference type="NCBI Taxonomy" id="703"/>
    <lineage>
        <taxon>Bacteria</taxon>
        <taxon>Pseudomonadati</taxon>
        <taxon>Pseudomonadota</taxon>
        <taxon>Gammaproteobacteria</taxon>
        <taxon>Enterobacterales</taxon>
        <taxon>Enterobacteriaceae</taxon>
        <taxon>Plesiomonas</taxon>
    </lineage>
</organism>
<dbReference type="AlphaFoldDB" id="A0A4D6U7D8"/>
<dbReference type="Pfam" id="PF00534">
    <property type="entry name" value="Glycos_transf_1"/>
    <property type="match status" value="1"/>
</dbReference>
<dbReference type="Gene3D" id="3.40.50.2000">
    <property type="entry name" value="Glycogen Phosphorylase B"/>
    <property type="match status" value="2"/>
</dbReference>